<dbReference type="AlphaFoldDB" id="X1T631"/>
<name>X1T631_9ZZZZ</name>
<protein>
    <submittedName>
        <fullName evidence="1">Uncharacterized protein</fullName>
    </submittedName>
</protein>
<sequence length="45" mass="5114">GPLLLRMIAPKTLSMGKIIGMVRKTLFSRFNFTGLISSKIFLFRI</sequence>
<organism evidence="1">
    <name type="scientific">marine sediment metagenome</name>
    <dbReference type="NCBI Taxonomy" id="412755"/>
    <lineage>
        <taxon>unclassified sequences</taxon>
        <taxon>metagenomes</taxon>
        <taxon>ecological metagenomes</taxon>
    </lineage>
</organism>
<accession>X1T631</accession>
<gene>
    <name evidence="1" type="ORF">S12H4_37627</name>
</gene>
<comment type="caution">
    <text evidence="1">The sequence shown here is derived from an EMBL/GenBank/DDBJ whole genome shotgun (WGS) entry which is preliminary data.</text>
</comment>
<dbReference type="EMBL" id="BARW01022571">
    <property type="protein sequence ID" value="GAJ00714.1"/>
    <property type="molecule type" value="Genomic_DNA"/>
</dbReference>
<reference evidence="1" key="1">
    <citation type="journal article" date="2014" name="Front. Microbiol.">
        <title>High frequency of phylogenetically diverse reductive dehalogenase-homologous genes in deep subseafloor sedimentary metagenomes.</title>
        <authorList>
            <person name="Kawai M."/>
            <person name="Futagami T."/>
            <person name="Toyoda A."/>
            <person name="Takaki Y."/>
            <person name="Nishi S."/>
            <person name="Hori S."/>
            <person name="Arai W."/>
            <person name="Tsubouchi T."/>
            <person name="Morono Y."/>
            <person name="Uchiyama I."/>
            <person name="Ito T."/>
            <person name="Fujiyama A."/>
            <person name="Inagaki F."/>
            <person name="Takami H."/>
        </authorList>
    </citation>
    <scope>NUCLEOTIDE SEQUENCE</scope>
    <source>
        <strain evidence="1">Expedition CK06-06</strain>
    </source>
</reference>
<evidence type="ECO:0000313" key="1">
    <source>
        <dbReference type="EMBL" id="GAJ00714.1"/>
    </source>
</evidence>
<feature type="non-terminal residue" evidence="1">
    <location>
        <position position="1"/>
    </location>
</feature>
<proteinExistence type="predicted"/>